<proteinExistence type="predicted"/>
<evidence type="ECO:0000313" key="4">
    <source>
        <dbReference type="Proteomes" id="UP001221898"/>
    </source>
</evidence>
<evidence type="ECO:0000313" key="3">
    <source>
        <dbReference type="EMBL" id="KAJ8399032.1"/>
    </source>
</evidence>
<dbReference type="AlphaFoldDB" id="A0AAD7SAI5"/>
<dbReference type="CDD" id="cd14706">
    <property type="entry name" value="bZIP_CREBZF"/>
    <property type="match status" value="1"/>
</dbReference>
<dbReference type="GO" id="GO:0003700">
    <property type="term" value="F:DNA-binding transcription factor activity"/>
    <property type="evidence" value="ECO:0007669"/>
    <property type="project" value="InterPro"/>
</dbReference>
<protein>
    <recommendedName>
        <fullName evidence="2">BZIP domain-containing protein</fullName>
    </recommendedName>
</protein>
<dbReference type="Proteomes" id="UP001221898">
    <property type="component" value="Unassembled WGS sequence"/>
</dbReference>
<name>A0AAD7SAI5_9TELE</name>
<reference evidence="3" key="1">
    <citation type="journal article" date="2023" name="Science">
        <title>Genome structures resolve the early diversification of teleost fishes.</title>
        <authorList>
            <person name="Parey E."/>
            <person name="Louis A."/>
            <person name="Montfort J."/>
            <person name="Bouchez O."/>
            <person name="Roques C."/>
            <person name="Iampietro C."/>
            <person name="Lluch J."/>
            <person name="Castinel A."/>
            <person name="Donnadieu C."/>
            <person name="Desvignes T."/>
            <person name="Floi Bucao C."/>
            <person name="Jouanno E."/>
            <person name="Wen M."/>
            <person name="Mejri S."/>
            <person name="Dirks R."/>
            <person name="Jansen H."/>
            <person name="Henkel C."/>
            <person name="Chen W.J."/>
            <person name="Zahm M."/>
            <person name="Cabau C."/>
            <person name="Klopp C."/>
            <person name="Thompson A.W."/>
            <person name="Robinson-Rechavi M."/>
            <person name="Braasch I."/>
            <person name="Lecointre G."/>
            <person name="Bobe J."/>
            <person name="Postlethwait J.H."/>
            <person name="Berthelot C."/>
            <person name="Roest Crollius H."/>
            <person name="Guiguen Y."/>
        </authorList>
    </citation>
    <scope>NUCLEOTIDE SEQUENCE</scope>
    <source>
        <strain evidence="3">NC1722</strain>
    </source>
</reference>
<dbReference type="InterPro" id="IPR046347">
    <property type="entry name" value="bZIP_sf"/>
</dbReference>
<organism evidence="3 4">
    <name type="scientific">Aldrovandia affinis</name>
    <dbReference type="NCBI Taxonomy" id="143900"/>
    <lineage>
        <taxon>Eukaryota</taxon>
        <taxon>Metazoa</taxon>
        <taxon>Chordata</taxon>
        <taxon>Craniata</taxon>
        <taxon>Vertebrata</taxon>
        <taxon>Euteleostomi</taxon>
        <taxon>Actinopterygii</taxon>
        <taxon>Neopterygii</taxon>
        <taxon>Teleostei</taxon>
        <taxon>Notacanthiformes</taxon>
        <taxon>Halosauridae</taxon>
        <taxon>Aldrovandia</taxon>
    </lineage>
</organism>
<feature type="compositionally biased region" description="Acidic residues" evidence="1">
    <location>
        <begin position="25"/>
        <end position="34"/>
    </location>
</feature>
<accession>A0AAD7SAI5</accession>
<feature type="region of interest" description="Disordered" evidence="1">
    <location>
        <begin position="1"/>
        <end position="52"/>
    </location>
</feature>
<dbReference type="PROSITE" id="PS50217">
    <property type="entry name" value="BZIP"/>
    <property type="match status" value="1"/>
</dbReference>
<keyword evidence="4" id="KW-1185">Reference proteome</keyword>
<dbReference type="Gene3D" id="1.20.5.170">
    <property type="match status" value="1"/>
</dbReference>
<evidence type="ECO:0000256" key="1">
    <source>
        <dbReference type="SAM" id="MobiDB-lite"/>
    </source>
</evidence>
<feature type="domain" description="BZIP" evidence="2">
    <location>
        <begin position="129"/>
        <end position="186"/>
    </location>
</feature>
<dbReference type="SMART" id="SM00338">
    <property type="entry name" value="BRLZ"/>
    <property type="match status" value="1"/>
</dbReference>
<dbReference type="SUPFAM" id="SSF57959">
    <property type="entry name" value="Leucine zipper domain"/>
    <property type="match status" value="1"/>
</dbReference>
<feature type="compositionally biased region" description="Polar residues" evidence="1">
    <location>
        <begin position="188"/>
        <end position="199"/>
    </location>
</feature>
<evidence type="ECO:0000259" key="2">
    <source>
        <dbReference type="PROSITE" id="PS50217"/>
    </source>
</evidence>
<gene>
    <name evidence="3" type="ORF">AAFF_G00416990</name>
</gene>
<dbReference type="InterPro" id="IPR004827">
    <property type="entry name" value="bZIP"/>
</dbReference>
<feature type="region of interest" description="Disordered" evidence="1">
    <location>
        <begin position="159"/>
        <end position="199"/>
    </location>
</feature>
<dbReference type="Pfam" id="PF00170">
    <property type="entry name" value="bZIP_1"/>
    <property type="match status" value="1"/>
</dbReference>
<dbReference type="EMBL" id="JAINUG010000086">
    <property type="protein sequence ID" value="KAJ8399032.1"/>
    <property type="molecule type" value="Genomic_DNA"/>
</dbReference>
<sequence length="199" mass="22320">MITRKRARVGTKPESKCTSWPLEVETSEEIEIADDVQKSPFQYSSPESEETPSLEVEDLFNIDDFNWQLANDTLSSFFDVGGNGLADLSSQSSKGSRGEPVHGIDEALSFSSWQGEVQPLECKNNLPMRVNKNAIAARMNRLKKKEYVNGLESKVTSLASENRNLRQKNEHLNKRVEELEDEARKPTKTTTITPCQGKG</sequence>
<feature type="compositionally biased region" description="Basic and acidic residues" evidence="1">
    <location>
        <begin position="163"/>
        <end position="185"/>
    </location>
</feature>
<comment type="caution">
    <text evidence="3">The sequence shown here is derived from an EMBL/GenBank/DDBJ whole genome shotgun (WGS) entry which is preliminary data.</text>
</comment>